<accession>A0A7W9SGB4</accession>
<evidence type="ECO:0000256" key="1">
    <source>
        <dbReference type="ARBA" id="ARBA00022649"/>
    </source>
</evidence>
<evidence type="ECO:0000313" key="3">
    <source>
        <dbReference type="Proteomes" id="UP000522163"/>
    </source>
</evidence>
<reference evidence="2 3" key="1">
    <citation type="submission" date="2020-08" db="EMBL/GenBank/DDBJ databases">
        <title>Genomic Encyclopedia of Type Strains, Phase IV (KMG-IV): sequencing the most valuable type-strain genomes for metagenomic binning, comparative biology and taxonomic classification.</title>
        <authorList>
            <person name="Goeker M."/>
        </authorList>
    </citation>
    <scope>NUCLEOTIDE SEQUENCE [LARGE SCALE GENOMIC DNA]</scope>
    <source>
        <strain evidence="2 3">DSM 17245</strain>
    </source>
</reference>
<sequence length="111" mass="12967">MNSRFQYRFSKKAEADLDEILSYISIELSNPDAASSFLKDLQTVIDSICAIPKMGRIVENEFLPDREVRKSLVGNYILYYLPDTNEKIIYILRILYGRRSLDELVREINNN</sequence>
<dbReference type="Gene3D" id="3.30.2310.20">
    <property type="entry name" value="RelE-like"/>
    <property type="match status" value="1"/>
</dbReference>
<dbReference type="RefSeq" id="WP_183684217.1">
    <property type="nucleotide sequence ID" value="NZ_JACHHH010000008.1"/>
</dbReference>
<dbReference type="InterPro" id="IPR035093">
    <property type="entry name" value="RelE/ParE_toxin_dom_sf"/>
</dbReference>
<dbReference type="EMBL" id="JACHHH010000008">
    <property type="protein sequence ID" value="MBB6041617.1"/>
    <property type="molecule type" value="Genomic_DNA"/>
</dbReference>
<dbReference type="Proteomes" id="UP000522163">
    <property type="component" value="Unassembled WGS sequence"/>
</dbReference>
<keyword evidence="1" id="KW-1277">Toxin-antitoxin system</keyword>
<proteinExistence type="predicted"/>
<dbReference type="GeneID" id="85015144"/>
<dbReference type="InterPro" id="IPR007712">
    <property type="entry name" value="RelE/ParE_toxin"/>
</dbReference>
<dbReference type="AlphaFoldDB" id="A0A7W9SGB4"/>
<gene>
    <name evidence="2" type="ORF">HNQ46_001607</name>
</gene>
<dbReference type="Pfam" id="PF05016">
    <property type="entry name" value="ParE_toxin"/>
    <property type="match status" value="1"/>
</dbReference>
<name>A0A7W9SGB4_9FIRM</name>
<organism evidence="2 3">
    <name type="scientific">Oribacterium sinus</name>
    <dbReference type="NCBI Taxonomy" id="237576"/>
    <lineage>
        <taxon>Bacteria</taxon>
        <taxon>Bacillati</taxon>
        <taxon>Bacillota</taxon>
        <taxon>Clostridia</taxon>
        <taxon>Lachnospirales</taxon>
        <taxon>Lachnospiraceae</taxon>
        <taxon>Oribacterium</taxon>
    </lineage>
</organism>
<protein>
    <submittedName>
        <fullName evidence="2">Plasmid stabilization system protein ParE</fullName>
    </submittedName>
</protein>
<evidence type="ECO:0000313" key="2">
    <source>
        <dbReference type="EMBL" id="MBB6041617.1"/>
    </source>
</evidence>
<comment type="caution">
    <text evidence="2">The sequence shown here is derived from an EMBL/GenBank/DDBJ whole genome shotgun (WGS) entry which is preliminary data.</text>
</comment>